<proteinExistence type="predicted"/>
<dbReference type="EMBL" id="RQVQ01000014">
    <property type="protein sequence ID" value="RRJ90850.1"/>
    <property type="molecule type" value="Genomic_DNA"/>
</dbReference>
<evidence type="ECO:0000313" key="2">
    <source>
        <dbReference type="EMBL" id="RRJ90850.1"/>
    </source>
</evidence>
<dbReference type="OrthoDB" id="978006at2"/>
<gene>
    <name evidence="2" type="ORF">EG240_07445</name>
</gene>
<dbReference type="Proteomes" id="UP000275719">
    <property type="component" value="Unassembled WGS sequence"/>
</dbReference>
<feature type="signal peptide" evidence="1">
    <location>
        <begin position="1"/>
        <end position="21"/>
    </location>
</feature>
<reference evidence="2 3" key="1">
    <citation type="submission" date="2018-11" db="EMBL/GenBank/DDBJ databases">
        <title>Flavobacterium sp. nov., YIM 102701-2 draft genome.</title>
        <authorList>
            <person name="Li G."/>
            <person name="Jiang Y."/>
        </authorList>
    </citation>
    <scope>NUCLEOTIDE SEQUENCE [LARGE SCALE GENOMIC DNA]</scope>
    <source>
        <strain evidence="2 3">YIM 102701-2</strain>
    </source>
</reference>
<organism evidence="2 3">
    <name type="scientific">Paenimyroides tangerinum</name>
    <dbReference type="NCBI Taxonomy" id="2488728"/>
    <lineage>
        <taxon>Bacteria</taxon>
        <taxon>Pseudomonadati</taxon>
        <taxon>Bacteroidota</taxon>
        <taxon>Flavobacteriia</taxon>
        <taxon>Flavobacteriales</taxon>
        <taxon>Flavobacteriaceae</taxon>
        <taxon>Paenimyroides</taxon>
    </lineage>
</organism>
<name>A0A3P3W7B4_9FLAO</name>
<evidence type="ECO:0000256" key="1">
    <source>
        <dbReference type="SAM" id="SignalP"/>
    </source>
</evidence>
<feature type="chain" id="PRO_5017992614" description="DUF4369 domain-containing protein" evidence="1">
    <location>
        <begin position="22"/>
        <end position="225"/>
    </location>
</feature>
<evidence type="ECO:0008006" key="4">
    <source>
        <dbReference type="Google" id="ProtNLM"/>
    </source>
</evidence>
<comment type="caution">
    <text evidence="2">The sequence shown here is derived from an EMBL/GenBank/DDBJ whole genome shotgun (WGS) entry which is preliminary data.</text>
</comment>
<keyword evidence="1" id="KW-0732">Signal</keyword>
<accession>A0A3P3W7B4</accession>
<evidence type="ECO:0000313" key="3">
    <source>
        <dbReference type="Proteomes" id="UP000275719"/>
    </source>
</evidence>
<dbReference type="AlphaFoldDB" id="A0A3P3W7B4"/>
<sequence>MKKIKIALSAIALFTFSNTFAQINAQGVTGTGVLTFYKNNSNEKPAVVGSEYIIEEFKPARVNGGTQPFQIRFNAHTNVMEYKKDNEELILIKKNNTLIEFTDGKSYELISYNDKKGKGTEAYLAAIKKTENVSIYKLEKINFVEARAASNTYDTATLAQYKKASDTFFLKIGDVVSELPTKQKEYIKLFPGKEAQIKEYFKSNKINFKDDADLIKFATFLNSIA</sequence>
<dbReference type="RefSeq" id="WP_125018768.1">
    <property type="nucleotide sequence ID" value="NZ_RQVQ01000014.1"/>
</dbReference>
<keyword evidence="3" id="KW-1185">Reference proteome</keyword>
<protein>
    <recommendedName>
        <fullName evidence="4">DUF4369 domain-containing protein</fullName>
    </recommendedName>
</protein>